<dbReference type="EMBL" id="SMLL01000001">
    <property type="protein sequence ID" value="TFZ04423.1"/>
    <property type="molecule type" value="Genomic_DNA"/>
</dbReference>
<dbReference type="InterPro" id="IPR029154">
    <property type="entry name" value="HIBADH-like_NADP-bd"/>
</dbReference>
<comment type="catalytic activity">
    <reaction evidence="9">
        <text>L-threonate + NAD(+) = 2-dehydro-L-erythronate + NADH + H(+)</text>
        <dbReference type="Rhea" id="RHEA:52548"/>
        <dbReference type="ChEBI" id="CHEBI:15378"/>
        <dbReference type="ChEBI" id="CHEBI:57540"/>
        <dbReference type="ChEBI" id="CHEBI:57561"/>
        <dbReference type="ChEBI" id="CHEBI:57945"/>
        <dbReference type="ChEBI" id="CHEBI:136669"/>
        <dbReference type="EC" id="1.1.1.411"/>
    </reaction>
</comment>
<evidence type="ECO:0000256" key="9">
    <source>
        <dbReference type="ARBA" id="ARBA00047312"/>
    </source>
</evidence>
<keyword evidence="14" id="KW-1185">Reference proteome</keyword>
<dbReference type="Proteomes" id="UP000297564">
    <property type="component" value="Unassembled WGS sequence"/>
</dbReference>
<comment type="similarity">
    <text evidence="6">Belongs to the HIBADH-related family. L-threonate dehydrogenase subfamily.</text>
</comment>
<evidence type="ECO:0000256" key="8">
    <source>
        <dbReference type="ARBA" id="ARBA00039407"/>
    </source>
</evidence>
<evidence type="ECO:0000313" key="13">
    <source>
        <dbReference type="EMBL" id="TFZ04423.1"/>
    </source>
</evidence>
<keyword evidence="3" id="KW-0520">NAD</keyword>
<evidence type="ECO:0000256" key="3">
    <source>
        <dbReference type="ARBA" id="ARBA00023027"/>
    </source>
</evidence>
<dbReference type="PANTHER" id="PTHR43060">
    <property type="entry name" value="3-HYDROXYISOBUTYRATE DEHYDROGENASE-LIKE 1, MITOCHONDRIAL-RELATED"/>
    <property type="match status" value="1"/>
</dbReference>
<dbReference type="InterPro" id="IPR050006">
    <property type="entry name" value="LtnD"/>
</dbReference>
<dbReference type="InterPro" id="IPR036291">
    <property type="entry name" value="NAD(P)-bd_dom_sf"/>
</dbReference>
<dbReference type="Gene3D" id="3.40.50.720">
    <property type="entry name" value="NAD(P)-binding Rossmann-like Domain"/>
    <property type="match status" value="1"/>
</dbReference>
<dbReference type="SUPFAM" id="SSF51735">
    <property type="entry name" value="NAD(P)-binding Rossmann-fold domains"/>
    <property type="match status" value="1"/>
</dbReference>
<dbReference type="InterPro" id="IPR006115">
    <property type="entry name" value="6PGDH_NADP-bd"/>
</dbReference>
<dbReference type="AlphaFoldDB" id="A0A4Z0BYV2"/>
<dbReference type="GO" id="GO:0050661">
    <property type="term" value="F:NADP binding"/>
    <property type="evidence" value="ECO:0007669"/>
    <property type="project" value="InterPro"/>
</dbReference>
<comment type="function">
    <text evidence="5">Catalyzes oxidation of L-threonate to 2-oxo-tetronate. Can use either NAD(+) or NADP(+) as cosubstrate, with a preference for NAD(+).</text>
</comment>
<evidence type="ECO:0000256" key="2">
    <source>
        <dbReference type="ARBA" id="ARBA00023002"/>
    </source>
</evidence>
<feature type="active site" evidence="10">
    <location>
        <position position="185"/>
    </location>
</feature>
<dbReference type="Pfam" id="PF03446">
    <property type="entry name" value="NAD_binding_2"/>
    <property type="match status" value="1"/>
</dbReference>
<dbReference type="NCBIfam" id="NF043037">
    <property type="entry name" value="ThreonDh"/>
    <property type="match status" value="1"/>
</dbReference>
<name>A0A4Z0BYV2_9BURK</name>
<dbReference type="Gene3D" id="1.10.1040.10">
    <property type="entry name" value="N-(1-d-carboxylethyl)-l-norvaline Dehydrogenase, domain 2"/>
    <property type="match status" value="1"/>
</dbReference>
<keyword evidence="2" id="KW-0560">Oxidoreductase</keyword>
<dbReference type="PROSITE" id="PS00895">
    <property type="entry name" value="3_HYDROXYISOBUT_DH"/>
    <property type="match status" value="1"/>
</dbReference>
<evidence type="ECO:0000256" key="5">
    <source>
        <dbReference type="ARBA" id="ARBA00037062"/>
    </source>
</evidence>
<protein>
    <recommendedName>
        <fullName evidence="8">L-threonate dehydrogenase</fullName>
        <ecNumber evidence="7">1.1.1.411</ecNumber>
    </recommendedName>
</protein>
<feature type="domain" description="6-phosphogluconate dehydrogenase NADP-binding" evidence="11">
    <location>
        <begin position="18"/>
        <end position="172"/>
    </location>
</feature>
<feature type="domain" description="3-hydroxyisobutyrate dehydrogenase-like NAD-binding" evidence="12">
    <location>
        <begin position="179"/>
        <end position="299"/>
    </location>
</feature>
<dbReference type="InterPro" id="IPR008927">
    <property type="entry name" value="6-PGluconate_DH-like_C_sf"/>
</dbReference>
<dbReference type="RefSeq" id="WP_135283305.1">
    <property type="nucleotide sequence ID" value="NZ_SMLL01000001.1"/>
</dbReference>
<evidence type="ECO:0000256" key="4">
    <source>
        <dbReference type="ARBA" id="ARBA00023277"/>
    </source>
</evidence>
<dbReference type="GO" id="GO:0016616">
    <property type="term" value="F:oxidoreductase activity, acting on the CH-OH group of donors, NAD or NADP as acceptor"/>
    <property type="evidence" value="ECO:0007669"/>
    <property type="project" value="InterPro"/>
</dbReference>
<comment type="caution">
    <text evidence="13">The sequence shown here is derived from an EMBL/GenBank/DDBJ whole genome shotgun (WGS) entry which is preliminary data.</text>
</comment>
<gene>
    <name evidence="13" type="ORF">EZ242_01330</name>
</gene>
<dbReference type="GO" id="GO:0016054">
    <property type="term" value="P:organic acid catabolic process"/>
    <property type="evidence" value="ECO:0007669"/>
    <property type="project" value="UniProtKB-ARBA"/>
</dbReference>
<dbReference type="SUPFAM" id="SSF48179">
    <property type="entry name" value="6-phosphogluconate dehydrogenase C-terminal domain-like"/>
    <property type="match status" value="1"/>
</dbReference>
<organism evidence="13 14">
    <name type="scientific">Ramlibacter rhizophilus</name>
    <dbReference type="NCBI Taxonomy" id="1781167"/>
    <lineage>
        <taxon>Bacteria</taxon>
        <taxon>Pseudomonadati</taxon>
        <taxon>Pseudomonadota</taxon>
        <taxon>Betaproteobacteria</taxon>
        <taxon>Burkholderiales</taxon>
        <taxon>Comamonadaceae</taxon>
        <taxon>Ramlibacter</taxon>
    </lineage>
</organism>
<evidence type="ECO:0000313" key="14">
    <source>
        <dbReference type="Proteomes" id="UP000297564"/>
    </source>
</evidence>
<accession>A0A4Z0BYV2</accession>
<sequence length="314" mass="32005">MTGGATAKEQEPAQARTLGVVGLGSMGLGAAVSALRRGVPVVGCDPRTEARAAFEAAGGRAVARAADVADCDVVLLLVVNATQTEDVLFGPDGLATRLRRGAVVVASATVDPVLPPQWEARLAGRGVHLIDGPVSGGATKAAEGQMTVMASGLPEAFEAAGGLLDSFAGKVWRLGDRAGIGSTVKMVNQHLAGVHIAAACEAMSLGLRAGADARQLYEVICASAGMSWMFQNRVPHILEGDYTPRSAVNIFVKDLGIVLDAARKLSFPLPLAASAHQLYLATAAMGHGAEDDSAVVKYYAALAGLTLPGGEGDA</sequence>
<dbReference type="InterPro" id="IPR015815">
    <property type="entry name" value="HIBADH-related"/>
</dbReference>
<keyword evidence="1" id="KW-0521">NADP</keyword>
<dbReference type="PIRSF" id="PIRSF000103">
    <property type="entry name" value="HIBADH"/>
    <property type="match status" value="1"/>
</dbReference>
<dbReference type="PANTHER" id="PTHR43060:SF17">
    <property type="entry name" value="L-THREONATE DEHYDROGENASE"/>
    <property type="match status" value="1"/>
</dbReference>
<evidence type="ECO:0000259" key="12">
    <source>
        <dbReference type="Pfam" id="PF14833"/>
    </source>
</evidence>
<reference evidence="13 14" key="1">
    <citation type="submission" date="2019-03" db="EMBL/GenBank/DDBJ databases">
        <title>Ramlibacter rhizophilus CCTCC AB2015357, whole genome shotgun sequence.</title>
        <authorList>
            <person name="Zhang X."/>
            <person name="Feng G."/>
            <person name="Zhu H."/>
        </authorList>
    </citation>
    <scope>NUCLEOTIDE SEQUENCE [LARGE SCALE GENOMIC DNA]</scope>
    <source>
        <strain evidence="13 14">CCTCC AB2015357</strain>
    </source>
</reference>
<evidence type="ECO:0000256" key="10">
    <source>
        <dbReference type="PIRSR" id="PIRSR000103-1"/>
    </source>
</evidence>
<evidence type="ECO:0000256" key="6">
    <source>
        <dbReference type="ARBA" id="ARBA00037979"/>
    </source>
</evidence>
<evidence type="ECO:0000256" key="7">
    <source>
        <dbReference type="ARBA" id="ARBA00038870"/>
    </source>
</evidence>
<dbReference type="InterPro" id="IPR013328">
    <property type="entry name" value="6PGD_dom2"/>
</dbReference>
<proteinExistence type="inferred from homology"/>
<dbReference type="OrthoDB" id="9786703at2"/>
<dbReference type="GO" id="GO:0051287">
    <property type="term" value="F:NAD binding"/>
    <property type="evidence" value="ECO:0007669"/>
    <property type="project" value="InterPro"/>
</dbReference>
<evidence type="ECO:0000256" key="1">
    <source>
        <dbReference type="ARBA" id="ARBA00022857"/>
    </source>
</evidence>
<dbReference type="EC" id="1.1.1.411" evidence="7"/>
<evidence type="ECO:0000259" key="11">
    <source>
        <dbReference type="Pfam" id="PF03446"/>
    </source>
</evidence>
<dbReference type="InterPro" id="IPR002204">
    <property type="entry name" value="3-OH-isobutyrate_DH-rel_CS"/>
</dbReference>
<keyword evidence="4" id="KW-0119">Carbohydrate metabolism</keyword>
<dbReference type="Pfam" id="PF14833">
    <property type="entry name" value="NAD_binding_11"/>
    <property type="match status" value="1"/>
</dbReference>